<gene>
    <name evidence="2" type="ORF">mgI456</name>
    <name evidence="3" type="ORF">MGR_4069</name>
</gene>
<feature type="region of interest" description="Disordered" evidence="1">
    <location>
        <begin position="42"/>
        <end position="63"/>
    </location>
</feature>
<proteinExistence type="predicted"/>
<dbReference type="EMBL" id="CU459003">
    <property type="protein sequence ID" value="CAM78001.1"/>
    <property type="molecule type" value="Genomic_DNA"/>
</dbReference>
<dbReference type="EMBL" id="AM085146">
    <property type="protein sequence ID" value="CAJ30092.1"/>
    <property type="molecule type" value="Genomic_DNA"/>
</dbReference>
<feature type="compositionally biased region" description="Polar residues" evidence="1">
    <location>
        <begin position="52"/>
        <end position="61"/>
    </location>
</feature>
<sequence length="85" mass="9536">MSPSRRRPLFFLTGHARHEEFRFIAEAVPTLFAHRHAGLTATRSRGAEPATCQASTSQSQDHPLPRRWCGRWFEPDGSLLAGIPP</sequence>
<dbReference type="AlphaFoldDB" id="Q3BKD6"/>
<accession>Q3BKD6</accession>
<organism evidence="2">
    <name type="scientific">Magnetospirillum gryphiswaldense</name>
    <dbReference type="NCBI Taxonomy" id="55518"/>
    <lineage>
        <taxon>Bacteria</taxon>
        <taxon>Pseudomonadati</taxon>
        <taxon>Pseudomonadota</taxon>
        <taxon>Alphaproteobacteria</taxon>
        <taxon>Rhodospirillales</taxon>
        <taxon>Rhodospirillaceae</taxon>
        <taxon>Magnetospirillum</taxon>
    </lineage>
</organism>
<reference evidence="3" key="2">
    <citation type="journal article" date="2007" name="J. Bacteriol.">
        <title>Comparative genome analysis of four magnetotactic bacteria reveals a complex set of group-specific genes implicated in magnetosome biomineralization and function.</title>
        <authorList>
            <person name="Richter M."/>
            <person name="Kube M."/>
            <person name="Bazylinski D.A."/>
            <person name="Lombardot T."/>
            <person name="Gloeckner F.O."/>
            <person name="Reinhardt R."/>
            <person name="Schueler D."/>
        </authorList>
    </citation>
    <scope>NUCLEOTIDE SEQUENCE</scope>
    <source>
        <strain evidence="3">MSR-1</strain>
    </source>
</reference>
<evidence type="ECO:0000313" key="2">
    <source>
        <dbReference type="EMBL" id="CAJ30092.1"/>
    </source>
</evidence>
<protein>
    <submittedName>
        <fullName evidence="2">Uncharacterized protein</fullName>
    </submittedName>
</protein>
<reference evidence="2" key="1">
    <citation type="journal article" date="2005" name="J. Bacteriol.">
        <title>A hypervariable 130-kilobase genomic region of Magnetospirillum gryphiswaldense comprises a magnetosome island which undergoes frequent rearrangements during stationary growth.</title>
        <authorList>
            <person name="Ullrich S."/>
            <person name="Kube M."/>
            <person name="Schuebbe S."/>
            <person name="Reinhardt R."/>
            <person name="Schueler D."/>
        </authorList>
    </citation>
    <scope>NUCLEOTIDE SEQUENCE</scope>
    <source>
        <strain evidence="2">MSR-1</strain>
    </source>
</reference>
<evidence type="ECO:0000256" key="1">
    <source>
        <dbReference type="SAM" id="MobiDB-lite"/>
    </source>
</evidence>
<name>Q3BKD6_9PROT</name>
<evidence type="ECO:0000313" key="3">
    <source>
        <dbReference type="EMBL" id="CAM78001.1"/>
    </source>
</evidence>